<dbReference type="InterPro" id="IPR000182">
    <property type="entry name" value="GNAT_dom"/>
</dbReference>
<feature type="chain" id="PRO_5031426669" description="N-acetyltransferase domain-containing protein" evidence="1">
    <location>
        <begin position="36"/>
        <end position="387"/>
    </location>
</feature>
<dbReference type="Pfam" id="PF00583">
    <property type="entry name" value="Acetyltransf_1"/>
    <property type="match status" value="1"/>
</dbReference>
<accession>A0A7S3QAR0</accession>
<dbReference type="EMBL" id="HBIO01021115">
    <property type="protein sequence ID" value="CAE0471397.1"/>
    <property type="molecule type" value="Transcribed_RNA"/>
</dbReference>
<keyword evidence="1" id="KW-0732">Signal</keyword>
<dbReference type="PROSITE" id="PS51186">
    <property type="entry name" value="GNAT"/>
    <property type="match status" value="1"/>
</dbReference>
<feature type="signal peptide" evidence="1">
    <location>
        <begin position="1"/>
        <end position="35"/>
    </location>
</feature>
<sequence length="387" mass="42836">MIKQPTAKGLGISSFFLRLAAIFLLVTSPNSQVDALVQIPTAATVIRSESSSRLDLERIPFFVQQLKENCNKADCEAISSLTIDVFFREEAELLPENRTGGSITKPLILAYLKNLQYGDVKGKKFMLSSNTSNSMFVARRLVKYTGSDDNSNSLDQEKGKVGNGNIINGNNVFTIAELSEDGSVFNIYNKNCLPEDCLSDPNARYTTENVLGFVDVTEKNFGIANEDASSNLVGFEESTTMANGENTPVRRKSAKREQRPVLTNLSVAMEARCSGVGSALVDACENAAMEEWARKFYEMVLEVEEENIAAQKFYEKRGYIALFADPTSRRYDTSGFVLKNERTTKICYRKDLTLKRASSASQKKQGENGNGIADMFFAKVKSVFGMN</sequence>
<dbReference type="GO" id="GO:0016747">
    <property type="term" value="F:acyltransferase activity, transferring groups other than amino-acyl groups"/>
    <property type="evidence" value="ECO:0007669"/>
    <property type="project" value="InterPro"/>
</dbReference>
<name>A0A7S3QAR0_9STRA</name>
<protein>
    <recommendedName>
        <fullName evidence="2">N-acetyltransferase domain-containing protein</fullName>
    </recommendedName>
</protein>
<evidence type="ECO:0000259" key="2">
    <source>
        <dbReference type="PROSITE" id="PS51186"/>
    </source>
</evidence>
<dbReference type="SUPFAM" id="SSF55729">
    <property type="entry name" value="Acyl-CoA N-acyltransferases (Nat)"/>
    <property type="match status" value="1"/>
</dbReference>
<feature type="domain" description="N-acetyltransferase" evidence="2">
    <location>
        <begin position="173"/>
        <end position="353"/>
    </location>
</feature>
<gene>
    <name evidence="3" type="ORF">CDEB00056_LOCUS16250</name>
</gene>
<proteinExistence type="predicted"/>
<evidence type="ECO:0000313" key="3">
    <source>
        <dbReference type="EMBL" id="CAE0471397.1"/>
    </source>
</evidence>
<dbReference type="Gene3D" id="3.40.630.30">
    <property type="match status" value="1"/>
</dbReference>
<organism evidence="3">
    <name type="scientific">Chaetoceros debilis</name>
    <dbReference type="NCBI Taxonomy" id="122233"/>
    <lineage>
        <taxon>Eukaryota</taxon>
        <taxon>Sar</taxon>
        <taxon>Stramenopiles</taxon>
        <taxon>Ochrophyta</taxon>
        <taxon>Bacillariophyta</taxon>
        <taxon>Coscinodiscophyceae</taxon>
        <taxon>Chaetocerotophycidae</taxon>
        <taxon>Chaetocerotales</taxon>
        <taxon>Chaetocerotaceae</taxon>
        <taxon>Chaetoceros</taxon>
    </lineage>
</organism>
<dbReference type="AlphaFoldDB" id="A0A7S3QAR0"/>
<evidence type="ECO:0000256" key="1">
    <source>
        <dbReference type="SAM" id="SignalP"/>
    </source>
</evidence>
<dbReference type="InterPro" id="IPR016181">
    <property type="entry name" value="Acyl_CoA_acyltransferase"/>
</dbReference>
<reference evidence="3" key="1">
    <citation type="submission" date="2021-01" db="EMBL/GenBank/DDBJ databases">
        <authorList>
            <person name="Corre E."/>
            <person name="Pelletier E."/>
            <person name="Niang G."/>
            <person name="Scheremetjew M."/>
            <person name="Finn R."/>
            <person name="Kale V."/>
            <person name="Holt S."/>
            <person name="Cochrane G."/>
            <person name="Meng A."/>
            <person name="Brown T."/>
            <person name="Cohen L."/>
        </authorList>
    </citation>
    <scope>NUCLEOTIDE SEQUENCE</scope>
    <source>
        <strain evidence="3">MM31A-1</strain>
    </source>
</reference>